<proteinExistence type="predicted"/>
<evidence type="ECO:0000313" key="3">
    <source>
        <dbReference type="Proteomes" id="UP000184386"/>
    </source>
</evidence>
<dbReference type="Proteomes" id="UP000184386">
    <property type="component" value="Unassembled WGS sequence"/>
</dbReference>
<name>A0A1M7DIB6_9FIRM</name>
<keyword evidence="2" id="KW-0489">Methyltransferase</keyword>
<sequence>MNNMNNAGSVAKQYEKTDNLDIRIAIHSKYSTNKQGFGNWIYEQYELGNGCRILELGCGSGDMWKEKIGLIGKDSSLILSDFSEGMVEEVRRKYQNYSNVSFERINIEEIPYEDASFDIVIANMMLYHVPDLRKALLEVARVLKTEGKFYSATYGENGIHTYIQSVLQENNLKGDVNIFTLQNGGALLGRYFNRVVRRNYIDSLEITDTNDLIRYIYSMGSILDIKEKNRDRLYEVFENKKDENGIIKIPKEYGLFISSGTSDR</sequence>
<dbReference type="STRING" id="1121322.SAMN02745136_05709"/>
<keyword evidence="2" id="KW-0808">Transferase</keyword>
<reference evidence="2 3" key="1">
    <citation type="submission" date="2016-11" db="EMBL/GenBank/DDBJ databases">
        <authorList>
            <person name="Jaros S."/>
            <person name="Januszkiewicz K."/>
            <person name="Wedrychowicz H."/>
        </authorList>
    </citation>
    <scope>NUCLEOTIDE SEQUENCE [LARGE SCALE GENOMIC DNA]</scope>
    <source>
        <strain evidence="2 3">DSM 15929</strain>
    </source>
</reference>
<dbReference type="PANTHER" id="PTHR43591">
    <property type="entry name" value="METHYLTRANSFERASE"/>
    <property type="match status" value="1"/>
</dbReference>
<dbReference type="Gene3D" id="3.40.50.150">
    <property type="entry name" value="Vaccinia Virus protein VP39"/>
    <property type="match status" value="1"/>
</dbReference>
<evidence type="ECO:0000259" key="1">
    <source>
        <dbReference type="Pfam" id="PF13847"/>
    </source>
</evidence>
<protein>
    <submittedName>
        <fullName evidence="2">Methyltransferase domain-containing protein</fullName>
    </submittedName>
</protein>
<feature type="domain" description="Methyltransferase" evidence="1">
    <location>
        <begin position="49"/>
        <end position="155"/>
    </location>
</feature>
<keyword evidence="3" id="KW-1185">Reference proteome</keyword>
<accession>A0A1M7DIB6</accession>
<gene>
    <name evidence="2" type="ORF">SAMN02745136_05709</name>
</gene>
<dbReference type="CDD" id="cd02440">
    <property type="entry name" value="AdoMet_MTases"/>
    <property type="match status" value="1"/>
</dbReference>
<dbReference type="AlphaFoldDB" id="A0A1M7DIB6"/>
<dbReference type="RefSeq" id="WP_084124843.1">
    <property type="nucleotide sequence ID" value="NZ_FRAC01000055.1"/>
</dbReference>
<dbReference type="SUPFAM" id="SSF53335">
    <property type="entry name" value="S-adenosyl-L-methionine-dependent methyltransferases"/>
    <property type="match status" value="1"/>
</dbReference>
<dbReference type="InterPro" id="IPR029063">
    <property type="entry name" value="SAM-dependent_MTases_sf"/>
</dbReference>
<dbReference type="Pfam" id="PF13847">
    <property type="entry name" value="Methyltransf_31"/>
    <property type="match status" value="1"/>
</dbReference>
<dbReference type="GO" id="GO:0008168">
    <property type="term" value="F:methyltransferase activity"/>
    <property type="evidence" value="ECO:0007669"/>
    <property type="project" value="UniProtKB-KW"/>
</dbReference>
<evidence type="ECO:0000313" key="2">
    <source>
        <dbReference type="EMBL" id="SHL79254.1"/>
    </source>
</evidence>
<dbReference type="InterPro" id="IPR025714">
    <property type="entry name" value="Methyltranfer_dom"/>
</dbReference>
<dbReference type="OrthoDB" id="9777497at2"/>
<organism evidence="2 3">
    <name type="scientific">Anaerocolumna jejuensis DSM 15929</name>
    <dbReference type="NCBI Taxonomy" id="1121322"/>
    <lineage>
        <taxon>Bacteria</taxon>
        <taxon>Bacillati</taxon>
        <taxon>Bacillota</taxon>
        <taxon>Clostridia</taxon>
        <taxon>Lachnospirales</taxon>
        <taxon>Lachnospiraceae</taxon>
        <taxon>Anaerocolumna</taxon>
    </lineage>
</organism>
<dbReference type="GO" id="GO:0032259">
    <property type="term" value="P:methylation"/>
    <property type="evidence" value="ECO:0007669"/>
    <property type="project" value="UniProtKB-KW"/>
</dbReference>
<dbReference type="EMBL" id="FRAC01000055">
    <property type="protein sequence ID" value="SHL79254.1"/>
    <property type="molecule type" value="Genomic_DNA"/>
</dbReference>